<reference evidence="1" key="1">
    <citation type="submission" date="2020-12" db="EMBL/GenBank/DDBJ databases">
        <title>Sedimentitalea sp. nov., isolated from sand in Incheon.</title>
        <authorList>
            <person name="Kim W."/>
        </authorList>
    </citation>
    <scope>NUCLEOTIDE SEQUENCE</scope>
    <source>
        <strain evidence="1">CAU 1593</strain>
    </source>
</reference>
<dbReference type="InterPro" id="IPR007833">
    <property type="entry name" value="Capsule_polysaccharide_synth"/>
</dbReference>
<evidence type="ECO:0000313" key="1">
    <source>
        <dbReference type="EMBL" id="MBJ6370579.1"/>
    </source>
</evidence>
<dbReference type="GO" id="GO:0000271">
    <property type="term" value="P:polysaccharide biosynthetic process"/>
    <property type="evidence" value="ECO:0007669"/>
    <property type="project" value="InterPro"/>
</dbReference>
<accession>A0A8J7JFH2</accession>
<dbReference type="Pfam" id="PF05159">
    <property type="entry name" value="Capsule_synth"/>
    <property type="match status" value="3"/>
</dbReference>
<dbReference type="CDD" id="cd16439">
    <property type="entry name" value="beta_Kdo_transferase_KpsC_2"/>
    <property type="match status" value="1"/>
</dbReference>
<proteinExistence type="predicted"/>
<dbReference type="Proteomes" id="UP000619079">
    <property type="component" value="Unassembled WGS sequence"/>
</dbReference>
<keyword evidence="2" id="KW-1185">Reference proteome</keyword>
<dbReference type="EMBL" id="JAELVR010000002">
    <property type="protein sequence ID" value="MBJ6370579.1"/>
    <property type="molecule type" value="Genomic_DNA"/>
</dbReference>
<gene>
    <name evidence="1" type="ORF">JF290_03475</name>
</gene>
<dbReference type="GO" id="GO:0015774">
    <property type="term" value="P:polysaccharide transport"/>
    <property type="evidence" value="ECO:0007669"/>
    <property type="project" value="InterPro"/>
</dbReference>
<organism evidence="1 2">
    <name type="scientific">Sedimentitalea arenosa</name>
    <dbReference type="NCBI Taxonomy" id="2798803"/>
    <lineage>
        <taxon>Bacteria</taxon>
        <taxon>Pseudomonadati</taxon>
        <taxon>Pseudomonadota</taxon>
        <taxon>Alphaproteobacteria</taxon>
        <taxon>Rhodobacterales</taxon>
        <taxon>Paracoccaceae</taxon>
        <taxon>Sedimentitalea</taxon>
    </lineage>
</organism>
<dbReference type="RefSeq" id="WP_199023358.1">
    <property type="nucleotide sequence ID" value="NZ_JAELVR010000002.1"/>
</dbReference>
<sequence>MGDPGMGLSGGTERQHLFAYNAGFWRSGRVRRILQLAGYDLRLGLPGSQDRVAIWGNSPTAHRGRFVAARRGTPLLTVEDAFLRSIRPGRAGDAPMGLVLDRSGVHFDSSVPSDLERLLTSAPLDDTALLDRARNAMARLRNSALSKYNSFDPDLPCPDPSYVLVVDQTRDDASLKTTNAGRARFREMLVFAQEEHPGVPVVIKSHPETLAGYRDGHYTNADTSKRVRILTDPVNPWALLDGAVGVYTVSSQLGFEAILAGHRPRVFGQPFYAGWGLTEDEDPVPRRVRRLTRAQLFAAAMILYPTWYDPFRDRLCQLETVIDTLEAQVRAWRQDRRGWAARGINLWKRPSIQSFFGQERKVVFTERLKADTRRRQMVWASKAVDADTAARVEDGFLRSRGLGADLVAPLSLVVDDLGIYYDPTRSSRLEQLIARRATLRADERRRAERLITSITSGGLSKYNTGGALRDLPEGRRVLVVGQVEDDASIKHGADTIRSNTELLKAARVAEPAATLIYKPHPDVEAGLRPGAIPADVADLIASECDPSTLLGQVDAVWTITSLMGFEALLRGVPVTTVGRPFYAGWGLTTDLVEQPARRTARPDLAGLVHAALIDYPRYLDPCTGQICPVEVLVERLLAGHVPCRGTGNRVLSKLQGLFATQAHVWRR</sequence>
<evidence type="ECO:0000313" key="2">
    <source>
        <dbReference type="Proteomes" id="UP000619079"/>
    </source>
</evidence>
<dbReference type="AlphaFoldDB" id="A0A8J7JFH2"/>
<comment type="caution">
    <text evidence="1">The sequence shown here is derived from an EMBL/GenBank/DDBJ whole genome shotgun (WGS) entry which is preliminary data.</text>
</comment>
<protein>
    <submittedName>
        <fullName evidence="1">Capsular polysaccharide biosynthesis protein</fullName>
    </submittedName>
</protein>
<name>A0A8J7JFH2_9RHOB</name>
<dbReference type="CDD" id="cd16440">
    <property type="entry name" value="beta_Kdo_transferase_KpsC_1"/>
    <property type="match status" value="1"/>
</dbReference>